<dbReference type="CDD" id="cd06418">
    <property type="entry name" value="GH25_BacA-like"/>
    <property type="match status" value="1"/>
</dbReference>
<evidence type="ECO:0000259" key="2">
    <source>
        <dbReference type="Pfam" id="PF08924"/>
    </source>
</evidence>
<dbReference type="EMBL" id="LAVA02000097">
    <property type="protein sequence ID" value="OIJ63679.1"/>
    <property type="molecule type" value="Genomic_DNA"/>
</dbReference>
<dbReference type="OrthoDB" id="1795295at2"/>
<dbReference type="Pfam" id="PF01471">
    <property type="entry name" value="PG_binding_1"/>
    <property type="match status" value="1"/>
</dbReference>
<feature type="domain" description="Rv2525c-like glycoside hydrolase-like" evidence="2">
    <location>
        <begin position="309"/>
        <end position="490"/>
    </location>
</feature>
<dbReference type="InterPro" id="IPR017853">
    <property type="entry name" value="GH"/>
</dbReference>
<dbReference type="Proteomes" id="UP000034196">
    <property type="component" value="Unassembled WGS sequence"/>
</dbReference>
<evidence type="ECO:0000313" key="3">
    <source>
        <dbReference type="EMBL" id="OIJ63679.1"/>
    </source>
</evidence>
<name>A0A1J4NMV8_9ACTN</name>
<gene>
    <name evidence="3" type="ORF">WN71_033235</name>
</gene>
<protein>
    <submittedName>
        <fullName evidence="3">Uncharacterized protein</fullName>
    </submittedName>
</protein>
<comment type="caution">
    <text evidence="3">The sequence shown here is derived from an EMBL/GenBank/DDBJ whole genome shotgun (WGS) entry which is preliminary data.</text>
</comment>
<organism evidence="3 4">
    <name type="scientific">Streptomyces mangrovisoli</name>
    <dbReference type="NCBI Taxonomy" id="1428628"/>
    <lineage>
        <taxon>Bacteria</taxon>
        <taxon>Bacillati</taxon>
        <taxon>Actinomycetota</taxon>
        <taxon>Actinomycetes</taxon>
        <taxon>Kitasatosporales</taxon>
        <taxon>Streptomycetaceae</taxon>
        <taxon>Streptomyces</taxon>
    </lineage>
</organism>
<dbReference type="SUPFAM" id="SSF51445">
    <property type="entry name" value="(Trans)glycosidases"/>
    <property type="match status" value="1"/>
</dbReference>
<proteinExistence type="predicted"/>
<dbReference type="STRING" id="1428628.WN71_033235"/>
<evidence type="ECO:0000313" key="4">
    <source>
        <dbReference type="Proteomes" id="UP000034196"/>
    </source>
</evidence>
<evidence type="ECO:0000259" key="1">
    <source>
        <dbReference type="Pfam" id="PF01471"/>
    </source>
</evidence>
<accession>A0A1J4NMV8</accession>
<dbReference type="Pfam" id="PF08924">
    <property type="entry name" value="Rv2525c_GlyHyd-like"/>
    <property type="match status" value="1"/>
</dbReference>
<dbReference type="AlphaFoldDB" id="A0A1J4NMV8"/>
<reference evidence="3" key="1">
    <citation type="submission" date="2016-10" db="EMBL/GenBank/DDBJ databases">
        <title>Genome sequence of Streptomyces mangrovisoli MUSC 149.</title>
        <authorList>
            <person name="Lee L.-H."/>
            <person name="Ser H.-L."/>
        </authorList>
    </citation>
    <scope>NUCLEOTIDE SEQUENCE [LARGE SCALE GENOMIC DNA]</scope>
    <source>
        <strain evidence="3">MUSC 149</strain>
    </source>
</reference>
<dbReference type="Gene3D" id="3.20.20.80">
    <property type="entry name" value="Glycosidases"/>
    <property type="match status" value="1"/>
</dbReference>
<dbReference type="SUPFAM" id="SSF47090">
    <property type="entry name" value="PGBD-like"/>
    <property type="match status" value="1"/>
</dbReference>
<feature type="domain" description="Peptidoglycan binding-like" evidence="1">
    <location>
        <begin position="245"/>
        <end position="281"/>
    </location>
</feature>
<dbReference type="RefSeq" id="WP_046582722.1">
    <property type="nucleotide sequence ID" value="NZ_LAVA02000097.1"/>
</dbReference>
<dbReference type="InterPro" id="IPR036366">
    <property type="entry name" value="PGBDSf"/>
</dbReference>
<keyword evidence="4" id="KW-1185">Reference proteome</keyword>
<sequence>MADEMVLAAQRFINETYAGVSGIPQVTENGQTGWPTMYALTRCLQYELGITALSDTFGPTTLSTLTSRWPSINAATAPSANVVRIIQSGLYCKGYDGGGIDGVYSDRVSASVEQLKANAGVDSVYAGDAMVPKLFKALLNMDAYVTISGGSDTVRSIQQWMNSRYIGRSDFFVIPCDGYFSRDVQKALMFAIQYTIGLADGVANGVFGPATQAGIKANTLSVGSTGTWVQLFSAAMVFNQRSGVSFTSTFDDSLASAVRVFQDFVKISVTGKGDFQTWASLLVSTGDPSRQGTALDCVTSITANMAAGLKSLGYDTVGRYLCNVAGTDLNKMIQPGELDIVMGAGIRVFPIYQTYGGQASYFTYNQGKYDALSAIEWARYHGFKDGTRIYFAVDYDALDYEVTDNILPHFHGVHDTLTENSNYTVGVYGPRNICSRVSAAGYAGTSFVSDMSTGFSGNLGYPMPENWAFDQIATTTVGLGTEWLELDNDIASGRDTGQSSRNPGTAVDYPDVAFDTDQRDAMLADVQEYLTSIGVPESGGSSIFDDDEATEFANTTTEAFDVVVQADWLFTALARTLGLRKALIQAPVLWEIRKYNALDLAADAAVEAGLKDDSTTGLGQIYAWVAIDARNYCMQQGIINGTQLDPDDDLQSVWQSLHDDPVYNITTAAYLTLYNAYQLGDARPTTDIGEAETQALLARYNGTGDAAQAYGQSLIGLYRTLEKYYAPQRGQ</sequence>
<dbReference type="Gene3D" id="1.10.101.10">
    <property type="entry name" value="PGBD-like superfamily/PGBD"/>
    <property type="match status" value="1"/>
</dbReference>
<dbReference type="InterPro" id="IPR036365">
    <property type="entry name" value="PGBD-like_sf"/>
</dbReference>
<dbReference type="InterPro" id="IPR002477">
    <property type="entry name" value="Peptidoglycan-bd-like"/>
</dbReference>
<dbReference type="InterPro" id="IPR015020">
    <property type="entry name" value="Rv2525c-like_Glyco_Hydro-like"/>
</dbReference>